<dbReference type="EMBL" id="KL584721">
    <property type="protein sequence ID" value="KEQ69545.1"/>
    <property type="molecule type" value="Genomic_DNA"/>
</dbReference>
<sequence length="159" mass="16941">MVTDSSDISRGWQTIPSNSDTNHTTTNEQSSPPAYSHTAANYFATPTYDAETSPVLTAAASRRMECSDSRYAFPSSLPSYIEMQDLGVGAGASACAGTPASRVPSVLLGPATQPKKQHGAFCRTVWTVLEIVGFAALAAAALGALYGIWRLIYWLAYKI</sequence>
<dbReference type="AlphaFoldDB" id="A0A074W8Y1"/>
<evidence type="ECO:0000256" key="2">
    <source>
        <dbReference type="SAM" id="Phobius"/>
    </source>
</evidence>
<dbReference type="Proteomes" id="UP000027730">
    <property type="component" value="Unassembled WGS sequence"/>
</dbReference>
<keyword evidence="4" id="KW-1185">Reference proteome</keyword>
<feature type="region of interest" description="Disordered" evidence="1">
    <location>
        <begin position="1"/>
        <end position="36"/>
    </location>
</feature>
<accession>A0A074W8Y1</accession>
<evidence type="ECO:0000313" key="4">
    <source>
        <dbReference type="Proteomes" id="UP000027730"/>
    </source>
</evidence>
<protein>
    <submittedName>
        <fullName evidence="3">Uncharacterized protein</fullName>
    </submittedName>
</protein>
<keyword evidence="2" id="KW-0472">Membrane</keyword>
<dbReference type="RefSeq" id="XP_013423729.1">
    <property type="nucleotide sequence ID" value="XM_013568275.1"/>
</dbReference>
<reference evidence="3 4" key="1">
    <citation type="journal article" date="2014" name="BMC Genomics">
        <title>Genome sequencing of four Aureobasidium pullulans varieties: biotechnological potential, stress tolerance, and description of new species.</title>
        <authorList>
            <person name="Gostin Ar C."/>
            <person name="Ohm R.A."/>
            <person name="Kogej T."/>
            <person name="Sonjak S."/>
            <person name="Turk M."/>
            <person name="Zajc J."/>
            <person name="Zalar P."/>
            <person name="Grube M."/>
            <person name="Sun H."/>
            <person name="Han J."/>
            <person name="Sharma A."/>
            <person name="Chiniquy J."/>
            <person name="Ngan C.Y."/>
            <person name="Lipzen A."/>
            <person name="Barry K."/>
            <person name="Grigoriev I.V."/>
            <person name="Gunde-Cimerman N."/>
        </authorList>
    </citation>
    <scope>NUCLEOTIDE SEQUENCE [LARGE SCALE GENOMIC DNA]</scope>
    <source>
        <strain evidence="3 4">CBS 147.97</strain>
    </source>
</reference>
<keyword evidence="2" id="KW-0812">Transmembrane</keyword>
<feature type="compositionally biased region" description="Polar residues" evidence="1">
    <location>
        <begin position="1"/>
        <end position="33"/>
    </location>
</feature>
<dbReference type="HOGENOM" id="CLU_1660371_0_0_1"/>
<dbReference type="GeneID" id="25414183"/>
<organism evidence="3 4">
    <name type="scientific">Aureobasidium namibiae CBS 147.97</name>
    <dbReference type="NCBI Taxonomy" id="1043004"/>
    <lineage>
        <taxon>Eukaryota</taxon>
        <taxon>Fungi</taxon>
        <taxon>Dikarya</taxon>
        <taxon>Ascomycota</taxon>
        <taxon>Pezizomycotina</taxon>
        <taxon>Dothideomycetes</taxon>
        <taxon>Dothideomycetidae</taxon>
        <taxon>Dothideales</taxon>
        <taxon>Saccotheciaceae</taxon>
        <taxon>Aureobasidium</taxon>
    </lineage>
</organism>
<gene>
    <name evidence="3" type="ORF">M436DRAFT_67202</name>
</gene>
<evidence type="ECO:0000256" key="1">
    <source>
        <dbReference type="SAM" id="MobiDB-lite"/>
    </source>
</evidence>
<proteinExistence type="predicted"/>
<evidence type="ECO:0000313" key="3">
    <source>
        <dbReference type="EMBL" id="KEQ69545.1"/>
    </source>
</evidence>
<keyword evidence="2" id="KW-1133">Transmembrane helix</keyword>
<feature type="transmembrane region" description="Helical" evidence="2">
    <location>
        <begin position="125"/>
        <end position="149"/>
    </location>
</feature>
<name>A0A074W8Y1_9PEZI</name>